<evidence type="ECO:0000256" key="1">
    <source>
        <dbReference type="SAM" id="MobiDB-lite"/>
    </source>
</evidence>
<reference evidence="2 3" key="1">
    <citation type="submission" date="2024-02" db="EMBL/GenBank/DDBJ databases">
        <title>FIRST GENOME SEQUENCES OF Leishmania (Viannia) shawi, Leishmania (Viannia) lindenbergi AND Leishmania (Viannia) utingensis.</title>
        <authorList>
            <person name="Resadore F."/>
            <person name="Custodio M.G.F."/>
            <person name="Boite M.C."/>
            <person name="Cupolillo E."/>
            <person name="Ferreira G.E.M."/>
        </authorList>
    </citation>
    <scope>NUCLEOTIDE SEQUENCE [LARGE SCALE GENOMIC DNA]</scope>
    <source>
        <strain evidence="2 3">MHOM/BR/1966/M15733</strain>
    </source>
</reference>
<feature type="region of interest" description="Disordered" evidence="1">
    <location>
        <begin position="350"/>
        <end position="373"/>
    </location>
</feature>
<feature type="region of interest" description="Disordered" evidence="1">
    <location>
        <begin position="806"/>
        <end position="839"/>
    </location>
</feature>
<organism evidence="2 3">
    <name type="scientific">Leishmania lindenbergi</name>
    <dbReference type="NCBI Taxonomy" id="651832"/>
    <lineage>
        <taxon>Eukaryota</taxon>
        <taxon>Discoba</taxon>
        <taxon>Euglenozoa</taxon>
        <taxon>Kinetoplastea</taxon>
        <taxon>Metakinetoplastina</taxon>
        <taxon>Trypanosomatida</taxon>
        <taxon>Trypanosomatidae</taxon>
        <taxon>Leishmaniinae</taxon>
        <taxon>Leishmania</taxon>
    </lineage>
</organism>
<dbReference type="EMBL" id="JBAMZK010000029">
    <property type="protein sequence ID" value="KAL0501408.1"/>
    <property type="molecule type" value="Genomic_DNA"/>
</dbReference>
<feature type="region of interest" description="Disordered" evidence="1">
    <location>
        <begin position="758"/>
        <end position="779"/>
    </location>
</feature>
<gene>
    <name evidence="2" type="ORF">Q4I31_005102</name>
</gene>
<sequence length="924" mass="98136">MGMSGRSNAAPSEAVFPRSVTLSPHCRQPAHRHARPSPACTPHPSYEQLTFDAARHGTPLPFGDAFCCWVDNGGDKTEPHRSRPKPTLHAAPGVFSSSHLRQHHHHHDPFIHYSTSAPFMKCGATSSMSASPTPDANAAHMRRVKHRPYSRTHYSRSAASASAQQLWPSEAQARWLRSQRGDANSAVVEEKAPNAHLARPRCGRQLSPLSSQLLDSPTRAAIPTFDIMRLDASSSRPLSSRRAASRVRRLLCALEAEAQRAGCTATDAASVQGGTAELYQSLFLQALADGAAWERHARALEASVQVSAKREVRLTRQLRHARRTVALLAAYVEGAERVVDVLSRGTASGTVASTQTDRTVPSRTPPTSPSALIQSAPVGATVDMASASPWRPTSRSAVSELIQGSLGCSLNLVYGTSGSSSRYGEDEDEDEDEVDDAESVTFAASDATLPRIDEGLRAAAVKRPGDWFALHGLHSELLTSAPKVVETRWDQPSWDGYVDDVGTGVHARYETAMAWECEDRGNSVQRLHRGGTEELETPTPWSRELPAAVRASGVARRESASSFPHAGTTAPAVATVEDSPDHPANSLSPSSPSFGRAVAINTAMRTESVAPKSAPLDAVAVVAAAPQVAPTSVVHSLLELLRSRDTSTQATATLGHGRVATSPETDSNTTAQIAAAHHLAHYQATVAEATQSHGSGEAAHPRRVMPAMASSSSSSASRQPLLPPSCSPILRQSSEPKAEGNTLHAASLPSLASSLLPQSHSHALAPQPPQLPRGGDSGCSNCGPLAKEAAAVGTAPVKVTELVHTPSPASFSFPPRQTSTHLTDTHQRDGSVTTHSDNGPVYLSSDWESLETASLADDSGKTSSSSPKRQLEEARDGHHRAASSNNINGENITDERANLADNDGYAEWRAQLEAHLNCGWVSGM</sequence>
<keyword evidence="3" id="KW-1185">Reference proteome</keyword>
<name>A0AAW3AA62_9TRYP</name>
<protein>
    <submittedName>
        <fullName evidence="2">Uncharacterized protein</fullName>
    </submittedName>
</protein>
<evidence type="ECO:0000313" key="3">
    <source>
        <dbReference type="Proteomes" id="UP001500131"/>
    </source>
</evidence>
<feature type="compositionally biased region" description="Polar residues" evidence="1">
    <location>
        <begin position="882"/>
        <end position="891"/>
    </location>
</feature>
<accession>A0AAW3AA62</accession>
<dbReference type="AlphaFoldDB" id="A0AAW3AA62"/>
<feature type="region of interest" description="Disordered" evidence="1">
    <location>
        <begin position="687"/>
        <end position="742"/>
    </location>
</feature>
<feature type="region of interest" description="Disordered" evidence="1">
    <location>
        <begin position="24"/>
        <end position="43"/>
    </location>
</feature>
<feature type="region of interest" description="Disordered" evidence="1">
    <location>
        <begin position="853"/>
        <end position="891"/>
    </location>
</feature>
<feature type="region of interest" description="Disordered" evidence="1">
    <location>
        <begin position="649"/>
        <end position="668"/>
    </location>
</feature>
<proteinExistence type="predicted"/>
<dbReference type="Proteomes" id="UP001500131">
    <property type="component" value="Unassembled WGS sequence"/>
</dbReference>
<evidence type="ECO:0000313" key="2">
    <source>
        <dbReference type="EMBL" id="KAL0501408.1"/>
    </source>
</evidence>
<feature type="compositionally biased region" description="Polar residues" evidence="1">
    <location>
        <begin position="807"/>
        <end position="822"/>
    </location>
</feature>
<comment type="caution">
    <text evidence="2">The sequence shown here is derived from an EMBL/GenBank/DDBJ whole genome shotgun (WGS) entry which is preliminary data.</text>
</comment>